<dbReference type="Proteomes" id="UP000092461">
    <property type="component" value="Unassembled WGS sequence"/>
</dbReference>
<name>A0A1B0GHZ5_LUTLO</name>
<dbReference type="EMBL" id="AJWK01010461">
    <property type="status" value="NOT_ANNOTATED_CDS"/>
    <property type="molecule type" value="Genomic_DNA"/>
</dbReference>
<reference evidence="3" key="3">
    <citation type="submission" date="2020-05" db="UniProtKB">
        <authorList>
            <consortium name="EnsemblMetazoa"/>
        </authorList>
    </citation>
    <scope>IDENTIFICATION</scope>
    <source>
        <strain evidence="3">Jacobina</strain>
    </source>
</reference>
<feature type="chain" id="PRO_5044555691" evidence="1">
    <location>
        <begin position="29"/>
        <end position="80"/>
    </location>
</feature>
<reference evidence="2" key="2">
    <citation type="journal article" date="2020" name="BMC">
        <title>Leishmania infection induces a limited differential gene expression in the sand fly midgut.</title>
        <authorList>
            <person name="Coutinho-Abreu I.V."/>
            <person name="Serafim T.D."/>
            <person name="Meneses C."/>
            <person name="Kamhawi S."/>
            <person name="Oliveira F."/>
            <person name="Valenzuela J.G."/>
        </authorList>
    </citation>
    <scope>NUCLEOTIDE SEQUENCE</scope>
    <source>
        <strain evidence="2">Jacobina</strain>
        <tissue evidence="2">Midgut</tissue>
    </source>
</reference>
<feature type="signal peptide" evidence="1">
    <location>
        <begin position="1"/>
        <end position="28"/>
    </location>
</feature>
<dbReference type="EMBL" id="GITU01004840">
    <property type="protein sequence ID" value="MBC1173543.1"/>
    <property type="molecule type" value="Transcribed_RNA"/>
</dbReference>
<evidence type="ECO:0000313" key="3">
    <source>
        <dbReference type="EnsemblMetazoa" id="LLOJ003265-PA"/>
    </source>
</evidence>
<protein>
    <submittedName>
        <fullName evidence="2">Putative secreted protein</fullName>
    </submittedName>
</protein>
<organism evidence="3 4">
    <name type="scientific">Lutzomyia longipalpis</name>
    <name type="common">Sand fly</name>
    <dbReference type="NCBI Taxonomy" id="7200"/>
    <lineage>
        <taxon>Eukaryota</taxon>
        <taxon>Metazoa</taxon>
        <taxon>Ecdysozoa</taxon>
        <taxon>Arthropoda</taxon>
        <taxon>Hexapoda</taxon>
        <taxon>Insecta</taxon>
        <taxon>Pterygota</taxon>
        <taxon>Neoptera</taxon>
        <taxon>Endopterygota</taxon>
        <taxon>Diptera</taxon>
        <taxon>Nematocera</taxon>
        <taxon>Psychodoidea</taxon>
        <taxon>Psychodidae</taxon>
        <taxon>Lutzomyia</taxon>
        <taxon>Lutzomyia</taxon>
    </lineage>
</organism>
<dbReference type="VEuPathDB" id="VectorBase:LLONM1_011981"/>
<proteinExistence type="predicted"/>
<sequence>MVKVSLYSFAKVKLLLIFIVDAVSKVAGIDHCSSHLFNINDTSIQFTKEVVNHEYAVLGQFKSLHCCAKGYRSIECHLQR</sequence>
<keyword evidence="1" id="KW-0732">Signal</keyword>
<evidence type="ECO:0000313" key="2">
    <source>
        <dbReference type="EMBL" id="MBC1173543.1"/>
    </source>
</evidence>
<dbReference type="VEuPathDB" id="VectorBase:LLOJ003265"/>
<evidence type="ECO:0000313" key="4">
    <source>
        <dbReference type="Proteomes" id="UP000092461"/>
    </source>
</evidence>
<evidence type="ECO:0000256" key="1">
    <source>
        <dbReference type="SAM" id="SignalP"/>
    </source>
</evidence>
<dbReference type="EnsemblMetazoa" id="LLOJ003265-RA">
    <property type="protein sequence ID" value="LLOJ003265-PA"/>
    <property type="gene ID" value="LLOJ003265"/>
</dbReference>
<dbReference type="AlphaFoldDB" id="A0A1B0GHZ5"/>
<reference evidence="4" key="1">
    <citation type="submission" date="2012-05" db="EMBL/GenBank/DDBJ databases">
        <title>Whole Genome Assembly of Lutzomyia longipalpis.</title>
        <authorList>
            <person name="Richards S."/>
            <person name="Qu C."/>
            <person name="Dillon R."/>
            <person name="Worley K."/>
            <person name="Scherer S."/>
            <person name="Batterton M."/>
            <person name="Taylor A."/>
            <person name="Hawes A."/>
            <person name="Hernandez B."/>
            <person name="Kovar C."/>
            <person name="Mandapat C."/>
            <person name="Pham C."/>
            <person name="Qu C."/>
            <person name="Jing C."/>
            <person name="Bess C."/>
            <person name="Bandaranaike D."/>
            <person name="Ngo D."/>
            <person name="Ongeri F."/>
            <person name="Arias F."/>
            <person name="Lara F."/>
            <person name="Weissenberger G."/>
            <person name="Kamau G."/>
            <person name="Han H."/>
            <person name="Shen H."/>
            <person name="Dinh H."/>
            <person name="Khalil I."/>
            <person name="Jones J."/>
            <person name="Shafer J."/>
            <person name="Jayaseelan J."/>
            <person name="Quiroz J."/>
            <person name="Blankenburg K."/>
            <person name="Nguyen L."/>
            <person name="Jackson L."/>
            <person name="Francisco L."/>
            <person name="Tang L.-Y."/>
            <person name="Pu L.-L."/>
            <person name="Perales L."/>
            <person name="Lorensuhewa L."/>
            <person name="Munidasa M."/>
            <person name="Coyle M."/>
            <person name="Taylor M."/>
            <person name="Puazo M."/>
            <person name="Firestine M."/>
            <person name="Scheel M."/>
            <person name="Javaid M."/>
            <person name="Wang M."/>
            <person name="Li M."/>
            <person name="Tabassum N."/>
            <person name="Saada N."/>
            <person name="Osuji N."/>
            <person name="Aqrawi P."/>
            <person name="Fu Q."/>
            <person name="Thornton R."/>
            <person name="Raj R."/>
            <person name="Goodspeed R."/>
            <person name="Mata R."/>
            <person name="Najjar R."/>
            <person name="Gubbala S."/>
            <person name="Lee S."/>
            <person name="Denson S."/>
            <person name="Patil S."/>
            <person name="Macmil S."/>
            <person name="Qi S."/>
            <person name="Matskevitch T."/>
            <person name="Palculict T."/>
            <person name="Mathew T."/>
            <person name="Vee V."/>
            <person name="Velamala V."/>
            <person name="Korchina V."/>
            <person name="Cai W."/>
            <person name="Liu W."/>
            <person name="Dai W."/>
            <person name="Zou X."/>
            <person name="Zhu Y."/>
            <person name="Zhang Y."/>
            <person name="Wu Y.-Q."/>
            <person name="Xin Y."/>
            <person name="Nazarath L."/>
            <person name="Kovar C."/>
            <person name="Han Y."/>
            <person name="Muzny D."/>
            <person name="Gibbs R."/>
        </authorList>
    </citation>
    <scope>NUCLEOTIDE SEQUENCE [LARGE SCALE GENOMIC DNA]</scope>
    <source>
        <strain evidence="4">Jacobina</strain>
    </source>
</reference>
<keyword evidence="4" id="KW-1185">Reference proteome</keyword>
<accession>A0A1B0GHZ5</accession>